<name>A0A3P9L335_ORYLA</name>
<evidence type="ECO:0000256" key="1">
    <source>
        <dbReference type="ARBA" id="ARBA00023157"/>
    </source>
</evidence>
<dbReference type="Ensembl" id="ENSORLT00020023023.1">
    <property type="protein sequence ID" value="ENSORLP00020015093.1"/>
    <property type="gene ID" value="ENSORLG00020016103.1"/>
</dbReference>
<dbReference type="InterPro" id="IPR019799">
    <property type="entry name" value="Glyco_hydro_22_CS"/>
</dbReference>
<reference key="1">
    <citation type="journal article" date="2007" name="Nature">
        <title>The medaka draft genome and insights into vertebrate genome evolution.</title>
        <authorList>
            <person name="Kasahara M."/>
            <person name="Naruse K."/>
            <person name="Sasaki S."/>
            <person name="Nakatani Y."/>
            <person name="Qu W."/>
            <person name="Ahsan B."/>
            <person name="Yamada T."/>
            <person name="Nagayasu Y."/>
            <person name="Doi K."/>
            <person name="Kasai Y."/>
            <person name="Jindo T."/>
            <person name="Kobayashi D."/>
            <person name="Shimada A."/>
            <person name="Toyoda A."/>
            <person name="Kuroki Y."/>
            <person name="Fujiyama A."/>
            <person name="Sasaki T."/>
            <person name="Shimizu A."/>
            <person name="Asakawa S."/>
            <person name="Shimizu N."/>
            <person name="Hashimoto S."/>
            <person name="Yang J."/>
            <person name="Lee Y."/>
            <person name="Matsushima K."/>
            <person name="Sugano S."/>
            <person name="Sakaizumi M."/>
            <person name="Narita T."/>
            <person name="Ohishi K."/>
            <person name="Haga S."/>
            <person name="Ohta F."/>
            <person name="Nomoto H."/>
            <person name="Nogata K."/>
            <person name="Morishita T."/>
            <person name="Endo T."/>
            <person name="Shin-I T."/>
            <person name="Takeda H."/>
            <person name="Morishita S."/>
            <person name="Kohara Y."/>
        </authorList>
    </citation>
    <scope>NUCLEOTIDE SEQUENCE [LARGE SCALE GENOMIC DNA]</scope>
    <source>
        <strain>Hd-rR</strain>
    </source>
</reference>
<dbReference type="PANTHER" id="PTHR11407:SF69">
    <property type="entry name" value="LYSOZYME C, MILK ISOZYME"/>
    <property type="match status" value="1"/>
</dbReference>
<accession>A0A3P9L335</accession>
<dbReference type="PANTHER" id="PTHR11407">
    <property type="entry name" value="LYSOZYME C"/>
    <property type="match status" value="1"/>
</dbReference>
<dbReference type="InterPro" id="IPR023346">
    <property type="entry name" value="Lysozyme-like_dom_sf"/>
</dbReference>
<evidence type="ECO:0000256" key="2">
    <source>
        <dbReference type="SAM" id="MobiDB-lite"/>
    </source>
</evidence>
<dbReference type="PROSITE" id="PS51348">
    <property type="entry name" value="GLYCOSYL_HYDROL_F22_2"/>
    <property type="match status" value="1"/>
</dbReference>
<dbReference type="PROSITE" id="PS00128">
    <property type="entry name" value="GLYCOSYL_HYDROL_F22_1"/>
    <property type="match status" value="1"/>
</dbReference>
<organism evidence="5 6">
    <name type="scientific">Oryzias latipes</name>
    <name type="common">Japanese rice fish</name>
    <name type="synonym">Japanese killifish</name>
    <dbReference type="NCBI Taxonomy" id="8090"/>
    <lineage>
        <taxon>Eukaryota</taxon>
        <taxon>Metazoa</taxon>
        <taxon>Chordata</taxon>
        <taxon>Craniata</taxon>
        <taxon>Vertebrata</taxon>
        <taxon>Euteleostomi</taxon>
        <taxon>Actinopterygii</taxon>
        <taxon>Neopterygii</taxon>
        <taxon>Teleostei</taxon>
        <taxon>Neoteleostei</taxon>
        <taxon>Acanthomorphata</taxon>
        <taxon>Ovalentaria</taxon>
        <taxon>Atherinomorphae</taxon>
        <taxon>Beloniformes</taxon>
        <taxon>Adrianichthyidae</taxon>
        <taxon>Oryziinae</taxon>
        <taxon>Oryzias</taxon>
    </lineage>
</organism>
<evidence type="ECO:0000256" key="3">
    <source>
        <dbReference type="SAM" id="SignalP"/>
    </source>
</evidence>
<reference evidence="5" key="4">
    <citation type="submission" date="2025-09" db="UniProtKB">
        <authorList>
            <consortium name="Ensembl"/>
        </authorList>
    </citation>
    <scope>IDENTIFICATION</scope>
    <source>
        <strain evidence="5">HNI</strain>
    </source>
</reference>
<evidence type="ECO:0000259" key="4">
    <source>
        <dbReference type="PROSITE" id="PS00128"/>
    </source>
</evidence>
<keyword evidence="1" id="KW-1015">Disulfide bond</keyword>
<sequence length="125" mass="13683">MKVIYLFFVLSVVCHAEQGSNFTTSLVTEAAAELSQENHGGKQGVMSNTEPPHARKRRHSNQGQSSGENDDVWALYGLFQLSSPQFCSSGEEASPNICQTNCNNFIDDDITDDIGCVLKLLTDLL</sequence>
<dbReference type="SMART" id="SM00263">
    <property type="entry name" value="LYZ1"/>
    <property type="match status" value="1"/>
</dbReference>
<dbReference type="InterPro" id="IPR001916">
    <property type="entry name" value="Glyco_hydro_22"/>
</dbReference>
<dbReference type="AlphaFoldDB" id="A0A3P9L335"/>
<evidence type="ECO:0000313" key="5">
    <source>
        <dbReference type="Ensembl" id="ENSORLP00020015093.1"/>
    </source>
</evidence>
<reference evidence="5 6" key="2">
    <citation type="submission" date="2017-04" db="EMBL/GenBank/DDBJ databases">
        <title>CpG methylation of centromeres and impact of large insertions on vertebrate speciation.</title>
        <authorList>
            <person name="Ichikawa K."/>
            <person name="Yoshimura J."/>
            <person name="Morishita S."/>
        </authorList>
    </citation>
    <scope>NUCLEOTIDE SEQUENCE</scope>
    <source>
        <strain evidence="5 6">HNI</strain>
    </source>
</reference>
<dbReference type="Proteomes" id="UP000265180">
    <property type="component" value="Chromosome 1"/>
</dbReference>
<feature type="chain" id="PRO_5046685573" description="Glycosyl hydrolases family 22 (GH22) domain-containing protein" evidence="3">
    <location>
        <begin position="17"/>
        <end position="125"/>
    </location>
</feature>
<evidence type="ECO:0000313" key="6">
    <source>
        <dbReference type="Proteomes" id="UP000265180"/>
    </source>
</evidence>
<dbReference type="Pfam" id="PF00062">
    <property type="entry name" value="Lys"/>
    <property type="match status" value="1"/>
</dbReference>
<keyword evidence="3" id="KW-0732">Signal</keyword>
<dbReference type="SUPFAM" id="SSF53955">
    <property type="entry name" value="Lysozyme-like"/>
    <property type="match status" value="1"/>
</dbReference>
<protein>
    <recommendedName>
        <fullName evidence="4">Glycosyl hydrolases family 22 (GH22) domain-containing protein</fullName>
    </recommendedName>
</protein>
<feature type="domain" description="Glycosyl hydrolases family 22 (GH22)" evidence="4">
    <location>
        <begin position="98"/>
        <end position="116"/>
    </location>
</feature>
<proteinExistence type="predicted"/>
<reference evidence="5" key="3">
    <citation type="submission" date="2025-08" db="UniProtKB">
        <authorList>
            <consortium name="Ensembl"/>
        </authorList>
    </citation>
    <scope>IDENTIFICATION</scope>
    <source>
        <strain evidence="5">HNI</strain>
    </source>
</reference>
<feature type="region of interest" description="Disordered" evidence="2">
    <location>
        <begin position="33"/>
        <end position="69"/>
    </location>
</feature>
<dbReference type="Gene3D" id="1.10.530.10">
    <property type="match status" value="1"/>
</dbReference>
<feature type="signal peptide" evidence="3">
    <location>
        <begin position="1"/>
        <end position="16"/>
    </location>
</feature>